<evidence type="ECO:0000256" key="7">
    <source>
        <dbReference type="ARBA" id="ARBA00023098"/>
    </source>
</evidence>
<evidence type="ECO:0000256" key="1">
    <source>
        <dbReference type="ARBA" id="ARBA00005189"/>
    </source>
</evidence>
<keyword evidence="5" id="KW-0808">Transferase</keyword>
<name>A0ABQ6H905_9GAMM</name>
<evidence type="ECO:0000256" key="10">
    <source>
        <dbReference type="ARBA" id="ARBA00023315"/>
    </source>
</evidence>
<keyword evidence="6" id="KW-0276">Fatty acid metabolism</keyword>
<keyword evidence="10" id="KW-0012">Acyltransferase</keyword>
<dbReference type="Pfam" id="PF08541">
    <property type="entry name" value="ACP_syn_III_C"/>
    <property type="match status" value="1"/>
</dbReference>
<keyword evidence="9" id="KW-0511">Multifunctional enzyme</keyword>
<accession>A0ABQ6H905</accession>
<dbReference type="InterPro" id="IPR013751">
    <property type="entry name" value="ACP_syn_III_N"/>
</dbReference>
<dbReference type="InterPro" id="IPR016039">
    <property type="entry name" value="Thiolase-like"/>
</dbReference>
<dbReference type="InterPro" id="IPR004655">
    <property type="entry name" value="FabH"/>
</dbReference>
<evidence type="ECO:0000256" key="2">
    <source>
        <dbReference type="ARBA" id="ARBA00008642"/>
    </source>
</evidence>
<keyword evidence="7" id="KW-0443">Lipid metabolism</keyword>
<gene>
    <name evidence="13" type="primary">fabH_1</name>
    <name evidence="13" type="ORF">tloyanaT_08600</name>
</gene>
<dbReference type="NCBIfam" id="NF006829">
    <property type="entry name" value="PRK09352.1"/>
    <property type="match status" value="1"/>
</dbReference>
<dbReference type="Proteomes" id="UP001157134">
    <property type="component" value="Unassembled WGS sequence"/>
</dbReference>
<dbReference type="EMBL" id="BSSV01000001">
    <property type="protein sequence ID" value="GLX84608.1"/>
    <property type="molecule type" value="Genomic_DNA"/>
</dbReference>
<feature type="domain" description="Beta-ketoacyl-[acyl-carrier-protein] synthase III N-terminal" evidence="12">
    <location>
        <begin position="105"/>
        <end position="180"/>
    </location>
</feature>
<dbReference type="PANTHER" id="PTHR34069">
    <property type="entry name" value="3-OXOACYL-[ACYL-CARRIER-PROTEIN] SYNTHASE 3"/>
    <property type="match status" value="1"/>
</dbReference>
<feature type="domain" description="Beta-ketoacyl-[acyl-carrier-protein] synthase III C-terminal" evidence="11">
    <location>
        <begin position="233"/>
        <end position="320"/>
    </location>
</feature>
<organism evidence="13 14">
    <name type="scientific">Thalassotalea loyana</name>
    <dbReference type="NCBI Taxonomy" id="280483"/>
    <lineage>
        <taxon>Bacteria</taxon>
        <taxon>Pseudomonadati</taxon>
        <taxon>Pseudomonadota</taxon>
        <taxon>Gammaproteobacteria</taxon>
        <taxon>Alteromonadales</taxon>
        <taxon>Colwelliaceae</taxon>
        <taxon>Thalassotalea</taxon>
    </lineage>
</organism>
<dbReference type="SUPFAM" id="SSF53901">
    <property type="entry name" value="Thiolase-like"/>
    <property type="match status" value="1"/>
</dbReference>
<protein>
    <submittedName>
        <fullName evidence="13">3-oxoacyl-[acyl-carrier-protein] synthase 3</fullName>
    </submittedName>
</protein>
<evidence type="ECO:0000259" key="12">
    <source>
        <dbReference type="Pfam" id="PF08545"/>
    </source>
</evidence>
<evidence type="ECO:0000256" key="4">
    <source>
        <dbReference type="ARBA" id="ARBA00022516"/>
    </source>
</evidence>
<evidence type="ECO:0000313" key="14">
    <source>
        <dbReference type="Proteomes" id="UP001157134"/>
    </source>
</evidence>
<keyword evidence="14" id="KW-1185">Reference proteome</keyword>
<evidence type="ECO:0000256" key="3">
    <source>
        <dbReference type="ARBA" id="ARBA00022490"/>
    </source>
</evidence>
<dbReference type="Gene3D" id="3.40.47.10">
    <property type="match status" value="1"/>
</dbReference>
<keyword evidence="3" id="KW-0963">Cytoplasm</keyword>
<evidence type="ECO:0000256" key="5">
    <source>
        <dbReference type="ARBA" id="ARBA00022679"/>
    </source>
</evidence>
<evidence type="ECO:0000313" key="13">
    <source>
        <dbReference type="EMBL" id="GLX84608.1"/>
    </source>
</evidence>
<comment type="similarity">
    <text evidence="2">Belongs to the thiolase-like superfamily. FabH family.</text>
</comment>
<evidence type="ECO:0000256" key="6">
    <source>
        <dbReference type="ARBA" id="ARBA00022832"/>
    </source>
</evidence>
<sequence length="358" mass="38319">MTYAAIKGWGKCMPPAILSNDDLATFLETNDEWITTRTGMKERRVSHVDVSELAHIACAEALAVAGKTALDVDMIVFGSTTFDEQCPNSASNVQRLLGATNAACMDVNTACTSGMYSLSVATAMIKSGAINSALIIGAEVISKVMDWSNRDVAVLFGDGAAALYLEASDEKSGVLGESLGCFGESRDILAVRGLGVKYANKDHILGHTWWNFLGQDIFKKAVAGMAQACDKTLEKLEMNNDDINLVVPHQANLRIIDSLAKKLKTPKDKVFVNIEKYGNMSAATALVALVEAIEEGQINAGDNVLMPAFGGGLTWSAHMLHFPEKPESSAKAEESLPPCEKSGLTLVEEIIQSKQSAE</sequence>
<reference evidence="13 14" key="1">
    <citation type="submission" date="2023-03" db="EMBL/GenBank/DDBJ databases">
        <title>Thalassotalea loyana LMG 22536T draft genome sequence.</title>
        <authorList>
            <person name="Sawabe T."/>
        </authorList>
    </citation>
    <scope>NUCLEOTIDE SEQUENCE [LARGE SCALE GENOMIC DNA]</scope>
    <source>
        <strain evidence="13 14">LMG 22536</strain>
    </source>
</reference>
<keyword evidence="8" id="KW-0275">Fatty acid biosynthesis</keyword>
<dbReference type="RefSeq" id="WP_284296199.1">
    <property type="nucleotide sequence ID" value="NZ_BSSV01000001.1"/>
</dbReference>
<comment type="pathway">
    <text evidence="1">Lipid metabolism.</text>
</comment>
<dbReference type="CDD" id="cd00830">
    <property type="entry name" value="KAS_III"/>
    <property type="match status" value="1"/>
</dbReference>
<dbReference type="PANTHER" id="PTHR34069:SF2">
    <property type="entry name" value="BETA-KETOACYL-[ACYL-CARRIER-PROTEIN] SYNTHASE III"/>
    <property type="match status" value="1"/>
</dbReference>
<dbReference type="InterPro" id="IPR013747">
    <property type="entry name" value="ACP_syn_III_C"/>
</dbReference>
<keyword evidence="4" id="KW-0444">Lipid biosynthesis</keyword>
<evidence type="ECO:0000256" key="8">
    <source>
        <dbReference type="ARBA" id="ARBA00023160"/>
    </source>
</evidence>
<proteinExistence type="inferred from homology"/>
<dbReference type="NCBIfam" id="TIGR00747">
    <property type="entry name" value="fabH"/>
    <property type="match status" value="1"/>
</dbReference>
<evidence type="ECO:0000259" key="11">
    <source>
        <dbReference type="Pfam" id="PF08541"/>
    </source>
</evidence>
<dbReference type="Pfam" id="PF08545">
    <property type="entry name" value="ACP_syn_III"/>
    <property type="match status" value="1"/>
</dbReference>
<comment type="caution">
    <text evidence="13">The sequence shown here is derived from an EMBL/GenBank/DDBJ whole genome shotgun (WGS) entry which is preliminary data.</text>
</comment>
<evidence type="ECO:0000256" key="9">
    <source>
        <dbReference type="ARBA" id="ARBA00023268"/>
    </source>
</evidence>